<feature type="domain" description="DUF362" evidence="1">
    <location>
        <begin position="45"/>
        <end position="127"/>
    </location>
</feature>
<evidence type="ECO:0000313" key="3">
    <source>
        <dbReference type="Proteomes" id="UP000809273"/>
    </source>
</evidence>
<name>A0A9D8KHE0_9DELT</name>
<dbReference type="Pfam" id="PF04015">
    <property type="entry name" value="DUF362"/>
    <property type="match status" value="2"/>
</dbReference>
<sequence length="357" mass="40757">MREIDIAVVKIPKEKKDNADFFKEKFAKLIDIAGGIDFVNKGDSVLVKVSLNSDRKYPATTSPDTLSALIELLIKRSPSAIYVGDKSAFFRKTKKIFKNTGFEELIAAYAKKVEKDTGTKVRLIDFDDCIYRDRYFPKDIKDKWELQRTRHMIRAPKMLFEEDPFLKGKGLPAKVDHIIVLGTVKTHFLGRFTLGMKSYVGFLDNESRCLFHNIPHKNCYRLKKIAPFDRVSLQNRVPELLTVIPLPKLVILDGRELIIRGGPDSNNRIQPLPSFVPNPYTGVMMAGTDIVAVDAAGVALLKTQKRVAKELKRFSIWEMPTFVRAEELKLGANRADKIVLHTDSKEEKFERIAWFLQ</sequence>
<reference evidence="2" key="1">
    <citation type="journal article" date="2021" name="Environ. Microbiol.">
        <title>Genomic characterization of three novel Desulfobacterota classes expand the metabolic and phylogenetic diversity of the phylum.</title>
        <authorList>
            <person name="Murphy C.L."/>
            <person name="Biggerstaff J."/>
            <person name="Eichhorn A."/>
            <person name="Ewing E."/>
            <person name="Shahan R."/>
            <person name="Soriano D."/>
            <person name="Stewart S."/>
            <person name="VanMol K."/>
            <person name="Walker R."/>
            <person name="Walters P."/>
            <person name="Elshahed M.S."/>
            <person name="Youssef N.H."/>
        </authorList>
    </citation>
    <scope>NUCLEOTIDE SEQUENCE</scope>
    <source>
        <strain evidence="2">Zod_Metabat.24</strain>
    </source>
</reference>
<feature type="domain" description="DUF362" evidence="1">
    <location>
        <begin position="173"/>
        <end position="298"/>
    </location>
</feature>
<accession>A0A9D8KHE0</accession>
<dbReference type="AlphaFoldDB" id="A0A9D8KHE0"/>
<evidence type="ECO:0000313" key="2">
    <source>
        <dbReference type="EMBL" id="MBN1574493.1"/>
    </source>
</evidence>
<comment type="caution">
    <text evidence="2">The sequence shown here is derived from an EMBL/GenBank/DDBJ whole genome shotgun (WGS) entry which is preliminary data.</text>
</comment>
<dbReference type="InterPro" id="IPR007160">
    <property type="entry name" value="DUF362"/>
</dbReference>
<dbReference type="EMBL" id="JAFGIX010000080">
    <property type="protein sequence ID" value="MBN1574493.1"/>
    <property type="molecule type" value="Genomic_DNA"/>
</dbReference>
<protein>
    <submittedName>
        <fullName evidence="2">DUF362 domain-containing protein</fullName>
    </submittedName>
</protein>
<proteinExistence type="predicted"/>
<evidence type="ECO:0000259" key="1">
    <source>
        <dbReference type="Pfam" id="PF04015"/>
    </source>
</evidence>
<organism evidence="2 3">
    <name type="scientific">Candidatus Zymogenus saltonus</name>
    <dbReference type="NCBI Taxonomy" id="2844893"/>
    <lineage>
        <taxon>Bacteria</taxon>
        <taxon>Deltaproteobacteria</taxon>
        <taxon>Candidatus Zymogenia</taxon>
        <taxon>Candidatus Zymogeniales</taxon>
        <taxon>Candidatus Zymogenaceae</taxon>
        <taxon>Candidatus Zymogenus</taxon>
    </lineage>
</organism>
<reference evidence="2" key="2">
    <citation type="submission" date="2021-01" db="EMBL/GenBank/DDBJ databases">
        <authorList>
            <person name="Hahn C.R."/>
            <person name="Youssef N.H."/>
            <person name="Elshahed M."/>
        </authorList>
    </citation>
    <scope>NUCLEOTIDE SEQUENCE</scope>
    <source>
        <strain evidence="2">Zod_Metabat.24</strain>
    </source>
</reference>
<dbReference type="Proteomes" id="UP000809273">
    <property type="component" value="Unassembled WGS sequence"/>
</dbReference>
<gene>
    <name evidence="2" type="ORF">JW984_14950</name>
</gene>